<dbReference type="InterPro" id="IPR004868">
    <property type="entry name" value="DNA-dir_DNA_pol_B_mt/vir"/>
</dbReference>
<keyword evidence="7" id="KW-0238">DNA-binding</keyword>
<dbReference type="PANTHER" id="PTHR33568">
    <property type="entry name" value="DNA POLYMERASE"/>
    <property type="match status" value="1"/>
</dbReference>
<comment type="catalytic activity">
    <reaction evidence="8">
        <text>DNA(n) + a 2'-deoxyribonucleoside 5'-triphosphate = DNA(n+1) + diphosphate</text>
        <dbReference type="Rhea" id="RHEA:22508"/>
        <dbReference type="Rhea" id="RHEA-COMP:17339"/>
        <dbReference type="Rhea" id="RHEA-COMP:17340"/>
        <dbReference type="ChEBI" id="CHEBI:33019"/>
        <dbReference type="ChEBI" id="CHEBI:61560"/>
        <dbReference type="ChEBI" id="CHEBI:173112"/>
        <dbReference type="EC" id="2.7.7.7"/>
    </reaction>
</comment>
<gene>
    <name evidence="10" type="ORF">PACLA_8A069243</name>
</gene>
<evidence type="ECO:0000256" key="3">
    <source>
        <dbReference type="ARBA" id="ARBA00022679"/>
    </source>
</evidence>
<protein>
    <recommendedName>
        <fullName evidence="2">DNA-directed DNA polymerase</fullName>
        <ecNumber evidence="2">2.7.7.7</ecNumber>
    </recommendedName>
</protein>
<comment type="similarity">
    <text evidence="1">Belongs to the DNA polymerase type-B family.</text>
</comment>
<evidence type="ECO:0000256" key="5">
    <source>
        <dbReference type="ARBA" id="ARBA00022705"/>
    </source>
</evidence>
<feature type="domain" description="DNA-directed DNA polymerase family B mitochondria/virus" evidence="9">
    <location>
        <begin position="84"/>
        <end position="144"/>
    </location>
</feature>
<comment type="caution">
    <text evidence="10">The sequence shown here is derived from an EMBL/GenBank/DDBJ whole genome shotgun (WGS) entry which is preliminary data.</text>
</comment>
<dbReference type="GO" id="GO:0003887">
    <property type="term" value="F:DNA-directed DNA polymerase activity"/>
    <property type="evidence" value="ECO:0007669"/>
    <property type="project" value="UniProtKB-KW"/>
</dbReference>
<evidence type="ECO:0000256" key="7">
    <source>
        <dbReference type="ARBA" id="ARBA00023125"/>
    </source>
</evidence>
<evidence type="ECO:0000256" key="6">
    <source>
        <dbReference type="ARBA" id="ARBA00022932"/>
    </source>
</evidence>
<dbReference type="Proteomes" id="UP001152795">
    <property type="component" value="Unassembled WGS sequence"/>
</dbReference>
<dbReference type="GO" id="GO:0000166">
    <property type="term" value="F:nucleotide binding"/>
    <property type="evidence" value="ECO:0007669"/>
    <property type="project" value="InterPro"/>
</dbReference>
<keyword evidence="6" id="KW-0239">DNA-directed DNA polymerase</keyword>
<evidence type="ECO:0000259" key="9">
    <source>
        <dbReference type="Pfam" id="PF03175"/>
    </source>
</evidence>
<dbReference type="EC" id="2.7.7.7" evidence="2"/>
<dbReference type="Gene3D" id="1.10.287.690">
    <property type="entry name" value="Helix hairpin bin"/>
    <property type="match status" value="1"/>
</dbReference>
<evidence type="ECO:0000313" key="10">
    <source>
        <dbReference type="EMBL" id="CAB4042145.1"/>
    </source>
</evidence>
<dbReference type="AlphaFoldDB" id="A0A6S7K9W2"/>
<dbReference type="SUPFAM" id="SSF56672">
    <property type="entry name" value="DNA/RNA polymerases"/>
    <property type="match status" value="1"/>
</dbReference>
<dbReference type="GO" id="GO:0006260">
    <property type="term" value="P:DNA replication"/>
    <property type="evidence" value="ECO:0007669"/>
    <property type="project" value="UniProtKB-KW"/>
</dbReference>
<evidence type="ECO:0000256" key="1">
    <source>
        <dbReference type="ARBA" id="ARBA00005755"/>
    </source>
</evidence>
<keyword evidence="4" id="KW-0548">Nucleotidyltransferase</keyword>
<dbReference type="GO" id="GO:0003677">
    <property type="term" value="F:DNA binding"/>
    <property type="evidence" value="ECO:0007669"/>
    <property type="project" value="UniProtKB-KW"/>
</dbReference>
<keyword evidence="5" id="KW-0235">DNA replication</keyword>
<dbReference type="Pfam" id="PF03175">
    <property type="entry name" value="DNA_pol_B_2"/>
    <property type="match status" value="1"/>
</dbReference>
<dbReference type="EMBL" id="CACRXK020029556">
    <property type="protein sequence ID" value="CAB4042145.1"/>
    <property type="molecule type" value="Genomic_DNA"/>
</dbReference>
<proteinExistence type="inferred from homology"/>
<keyword evidence="11" id="KW-1185">Reference proteome</keyword>
<dbReference type="OrthoDB" id="5989329at2759"/>
<keyword evidence="3" id="KW-0808">Transferase</keyword>
<name>A0A6S7K9W2_PARCT</name>
<reference evidence="10" key="1">
    <citation type="submission" date="2020-04" db="EMBL/GenBank/DDBJ databases">
        <authorList>
            <person name="Alioto T."/>
            <person name="Alioto T."/>
            <person name="Gomez Garrido J."/>
        </authorList>
    </citation>
    <scope>NUCLEOTIDE SEQUENCE</scope>
    <source>
        <strain evidence="10">A484AB</strain>
    </source>
</reference>
<accession>A0A6S7K9W2</accession>
<evidence type="ECO:0000256" key="2">
    <source>
        <dbReference type="ARBA" id="ARBA00012417"/>
    </source>
</evidence>
<evidence type="ECO:0000256" key="4">
    <source>
        <dbReference type="ARBA" id="ARBA00022695"/>
    </source>
</evidence>
<sequence>MGSEGYNVVEMWGCQLKRMIEYDPEMKAFFDNFEISEPLEPRNALYGGRTNASKLFYQCQEDEKIKQQASGFPKDCNTAEKRQQYIDEYFDKEGIRLEPDKIEKNPGLRALAKLMLNSFWGKFAQKPNMARVKLISDLSEYFDMLTSDEIAEA</sequence>
<organism evidence="10 11">
    <name type="scientific">Paramuricea clavata</name>
    <name type="common">Red gorgonian</name>
    <name type="synonym">Violescent sea-whip</name>
    <dbReference type="NCBI Taxonomy" id="317549"/>
    <lineage>
        <taxon>Eukaryota</taxon>
        <taxon>Metazoa</taxon>
        <taxon>Cnidaria</taxon>
        <taxon>Anthozoa</taxon>
        <taxon>Octocorallia</taxon>
        <taxon>Malacalcyonacea</taxon>
        <taxon>Plexauridae</taxon>
        <taxon>Paramuricea</taxon>
    </lineage>
</organism>
<evidence type="ECO:0000313" key="11">
    <source>
        <dbReference type="Proteomes" id="UP001152795"/>
    </source>
</evidence>
<dbReference type="PANTHER" id="PTHR33568:SF3">
    <property type="entry name" value="DNA-DIRECTED DNA POLYMERASE"/>
    <property type="match status" value="1"/>
</dbReference>
<evidence type="ECO:0000256" key="8">
    <source>
        <dbReference type="ARBA" id="ARBA00049244"/>
    </source>
</evidence>
<dbReference type="InterPro" id="IPR043502">
    <property type="entry name" value="DNA/RNA_pol_sf"/>
</dbReference>